<evidence type="ECO:0000313" key="1">
    <source>
        <dbReference type="EMBL" id="KAF9647445.1"/>
    </source>
</evidence>
<gene>
    <name evidence="1" type="ORF">BDM02DRAFT_3270237</name>
</gene>
<name>A0ACB6ZDG1_THEGA</name>
<reference evidence="1" key="1">
    <citation type="submission" date="2019-10" db="EMBL/GenBank/DDBJ databases">
        <authorList>
            <consortium name="DOE Joint Genome Institute"/>
            <person name="Kuo A."/>
            <person name="Miyauchi S."/>
            <person name="Kiss E."/>
            <person name="Drula E."/>
            <person name="Kohler A."/>
            <person name="Sanchez-Garcia M."/>
            <person name="Andreopoulos B."/>
            <person name="Barry K.W."/>
            <person name="Bonito G."/>
            <person name="Buee M."/>
            <person name="Carver A."/>
            <person name="Chen C."/>
            <person name="Cichocki N."/>
            <person name="Clum A."/>
            <person name="Culley D."/>
            <person name="Crous P.W."/>
            <person name="Fauchery L."/>
            <person name="Girlanda M."/>
            <person name="Hayes R."/>
            <person name="Keri Z."/>
            <person name="Labutti K."/>
            <person name="Lipzen A."/>
            <person name="Lombard V."/>
            <person name="Magnuson J."/>
            <person name="Maillard F."/>
            <person name="Morin E."/>
            <person name="Murat C."/>
            <person name="Nolan M."/>
            <person name="Ohm R."/>
            <person name="Pangilinan J."/>
            <person name="Pereira M."/>
            <person name="Perotto S."/>
            <person name="Peter M."/>
            <person name="Riley R."/>
            <person name="Sitrit Y."/>
            <person name="Stielow B."/>
            <person name="Szollosi G."/>
            <person name="Zifcakova L."/>
            <person name="Stursova M."/>
            <person name="Spatafora J.W."/>
            <person name="Tedersoo L."/>
            <person name="Vaario L.-M."/>
            <person name="Yamada A."/>
            <person name="Yan M."/>
            <person name="Wang P."/>
            <person name="Xu J."/>
            <person name="Bruns T."/>
            <person name="Baldrian P."/>
            <person name="Vilgalys R."/>
            <person name="Henrissat B."/>
            <person name="Grigoriev I.V."/>
            <person name="Hibbett D."/>
            <person name="Nagy L.G."/>
            <person name="Martin F.M."/>
        </authorList>
    </citation>
    <scope>NUCLEOTIDE SEQUENCE</scope>
    <source>
        <strain evidence="1">P2</strain>
    </source>
</reference>
<reference evidence="1" key="2">
    <citation type="journal article" date="2020" name="Nat. Commun.">
        <title>Large-scale genome sequencing of mycorrhizal fungi provides insights into the early evolution of symbiotic traits.</title>
        <authorList>
            <person name="Miyauchi S."/>
            <person name="Kiss E."/>
            <person name="Kuo A."/>
            <person name="Drula E."/>
            <person name="Kohler A."/>
            <person name="Sanchez-Garcia M."/>
            <person name="Morin E."/>
            <person name="Andreopoulos B."/>
            <person name="Barry K.W."/>
            <person name="Bonito G."/>
            <person name="Buee M."/>
            <person name="Carver A."/>
            <person name="Chen C."/>
            <person name="Cichocki N."/>
            <person name="Clum A."/>
            <person name="Culley D."/>
            <person name="Crous P.W."/>
            <person name="Fauchery L."/>
            <person name="Girlanda M."/>
            <person name="Hayes R.D."/>
            <person name="Keri Z."/>
            <person name="LaButti K."/>
            <person name="Lipzen A."/>
            <person name="Lombard V."/>
            <person name="Magnuson J."/>
            <person name="Maillard F."/>
            <person name="Murat C."/>
            <person name="Nolan M."/>
            <person name="Ohm R.A."/>
            <person name="Pangilinan J."/>
            <person name="Pereira M.F."/>
            <person name="Perotto S."/>
            <person name="Peter M."/>
            <person name="Pfister S."/>
            <person name="Riley R."/>
            <person name="Sitrit Y."/>
            <person name="Stielow J.B."/>
            <person name="Szollosi G."/>
            <person name="Zifcakova L."/>
            <person name="Stursova M."/>
            <person name="Spatafora J.W."/>
            <person name="Tedersoo L."/>
            <person name="Vaario L.M."/>
            <person name="Yamada A."/>
            <person name="Yan M."/>
            <person name="Wang P."/>
            <person name="Xu J."/>
            <person name="Bruns T."/>
            <person name="Baldrian P."/>
            <person name="Vilgalys R."/>
            <person name="Dunand C."/>
            <person name="Henrissat B."/>
            <person name="Grigoriev I.V."/>
            <person name="Hibbett D."/>
            <person name="Nagy L.G."/>
            <person name="Martin F.M."/>
        </authorList>
    </citation>
    <scope>NUCLEOTIDE SEQUENCE</scope>
    <source>
        <strain evidence="1">P2</strain>
    </source>
</reference>
<comment type="caution">
    <text evidence="1">The sequence shown here is derived from an EMBL/GenBank/DDBJ whole genome shotgun (WGS) entry which is preliminary data.</text>
</comment>
<proteinExistence type="predicted"/>
<evidence type="ECO:0000313" key="2">
    <source>
        <dbReference type="Proteomes" id="UP000886501"/>
    </source>
</evidence>
<keyword evidence="2" id="KW-1185">Reference proteome</keyword>
<accession>A0ACB6ZDG1</accession>
<sequence length="90" mass="9956">MSQTRFGLLSLIKPVASKKQLLHLRNAYGASQESKLARLFQDVANATGDSHYPIFTRPKPADCTSSGRKVISKLALEQIYESSRTECGDK</sequence>
<dbReference type="Proteomes" id="UP000886501">
    <property type="component" value="Unassembled WGS sequence"/>
</dbReference>
<dbReference type="EMBL" id="MU118033">
    <property type="protein sequence ID" value="KAF9647445.1"/>
    <property type="molecule type" value="Genomic_DNA"/>
</dbReference>
<protein>
    <submittedName>
        <fullName evidence="1">Uncharacterized protein</fullName>
    </submittedName>
</protein>
<organism evidence="1 2">
    <name type="scientific">Thelephora ganbajun</name>
    <name type="common">Ganba fungus</name>
    <dbReference type="NCBI Taxonomy" id="370292"/>
    <lineage>
        <taxon>Eukaryota</taxon>
        <taxon>Fungi</taxon>
        <taxon>Dikarya</taxon>
        <taxon>Basidiomycota</taxon>
        <taxon>Agaricomycotina</taxon>
        <taxon>Agaricomycetes</taxon>
        <taxon>Thelephorales</taxon>
        <taxon>Thelephoraceae</taxon>
        <taxon>Thelephora</taxon>
    </lineage>
</organism>